<dbReference type="GO" id="GO:0046464">
    <property type="term" value="P:acylglycerol catabolic process"/>
    <property type="evidence" value="ECO:0007669"/>
    <property type="project" value="TreeGrafter"/>
</dbReference>
<dbReference type="OrthoDB" id="27092at2"/>
<dbReference type="Proteomes" id="UP000316256">
    <property type="component" value="Unassembled WGS sequence"/>
</dbReference>
<dbReference type="SUPFAM" id="SSF53474">
    <property type="entry name" value="alpha/beta-Hydrolases"/>
    <property type="match status" value="1"/>
</dbReference>
<name>A0A541B122_9NOCA</name>
<evidence type="ECO:0000313" key="2">
    <source>
        <dbReference type="EMBL" id="TQF66012.1"/>
    </source>
</evidence>
<dbReference type="InterPro" id="IPR029058">
    <property type="entry name" value="AB_hydrolase_fold"/>
</dbReference>
<keyword evidence="3" id="KW-1185">Reference proteome</keyword>
<dbReference type="GO" id="GO:0016020">
    <property type="term" value="C:membrane"/>
    <property type="evidence" value="ECO:0007669"/>
    <property type="project" value="TreeGrafter"/>
</dbReference>
<dbReference type="RefSeq" id="WP_142102239.1">
    <property type="nucleotide sequence ID" value="NZ_VIGH01000009.1"/>
</dbReference>
<dbReference type="PANTHER" id="PTHR43798:SF5">
    <property type="entry name" value="MONOACYLGLYCEROL LIPASE ABHD6"/>
    <property type="match status" value="1"/>
</dbReference>
<gene>
    <name evidence="2" type="ORF">FK531_19270</name>
</gene>
<proteinExistence type="predicted"/>
<dbReference type="InterPro" id="IPR050266">
    <property type="entry name" value="AB_hydrolase_sf"/>
</dbReference>
<evidence type="ECO:0000259" key="1">
    <source>
        <dbReference type="Pfam" id="PF12697"/>
    </source>
</evidence>
<dbReference type="AlphaFoldDB" id="A0A541B122"/>
<organism evidence="2 3">
    <name type="scientific">Rhodococcus spelaei</name>
    <dbReference type="NCBI Taxonomy" id="2546320"/>
    <lineage>
        <taxon>Bacteria</taxon>
        <taxon>Bacillati</taxon>
        <taxon>Actinomycetota</taxon>
        <taxon>Actinomycetes</taxon>
        <taxon>Mycobacteriales</taxon>
        <taxon>Nocardiaceae</taxon>
        <taxon>Rhodococcus</taxon>
    </lineage>
</organism>
<dbReference type="GO" id="GO:0047372">
    <property type="term" value="F:monoacylglycerol lipase activity"/>
    <property type="evidence" value="ECO:0007669"/>
    <property type="project" value="TreeGrafter"/>
</dbReference>
<dbReference type="Gene3D" id="3.40.50.1820">
    <property type="entry name" value="alpha/beta hydrolase"/>
    <property type="match status" value="1"/>
</dbReference>
<comment type="caution">
    <text evidence="2">The sequence shown here is derived from an EMBL/GenBank/DDBJ whole genome shotgun (WGS) entry which is preliminary data.</text>
</comment>
<dbReference type="PANTHER" id="PTHR43798">
    <property type="entry name" value="MONOACYLGLYCEROL LIPASE"/>
    <property type="match status" value="1"/>
</dbReference>
<dbReference type="InterPro" id="IPR000073">
    <property type="entry name" value="AB_hydrolase_1"/>
</dbReference>
<evidence type="ECO:0000313" key="3">
    <source>
        <dbReference type="Proteomes" id="UP000316256"/>
    </source>
</evidence>
<accession>A0A541B122</accession>
<keyword evidence="2" id="KW-0378">Hydrolase</keyword>
<sequence>MDRSETPYRRVGSGEPVLLIHPFALSHHVWHATADLLSADHDVLAASMPGHWCGERIRAREVSVAAYADGLERVLDGVGWETCHVVGNSLGGWLAFELERRGRARSVTAIAPAGGWANPSWDELRLGAIFLGLAPLIGLGRVLGDPATRIPLVRRQSLRLLSRDVDAVSERDFRTVVRAATHCSAYLPTEWMGLRDGGIRGLGAVQAPTRLVLCEHDVLLPVDRYARRFLDELPSWARRTVLPGVGHVPMLEDPQLVADTIREHVGEVVAGKSRGHVR</sequence>
<reference evidence="2 3" key="1">
    <citation type="submission" date="2019-06" db="EMBL/GenBank/DDBJ databases">
        <title>Rhodococcus spaelei sp. nov., isolated from a cave.</title>
        <authorList>
            <person name="Lee S.D."/>
        </authorList>
    </citation>
    <scope>NUCLEOTIDE SEQUENCE [LARGE SCALE GENOMIC DNA]</scope>
    <source>
        <strain evidence="2 3">C9-5</strain>
    </source>
</reference>
<dbReference type="EMBL" id="VIGH01000009">
    <property type="protein sequence ID" value="TQF66012.1"/>
    <property type="molecule type" value="Genomic_DNA"/>
</dbReference>
<feature type="domain" description="AB hydrolase-1" evidence="1">
    <location>
        <begin position="17"/>
        <end position="259"/>
    </location>
</feature>
<protein>
    <submittedName>
        <fullName evidence="2">Alpha/beta hydrolase</fullName>
    </submittedName>
</protein>
<dbReference type="Pfam" id="PF12697">
    <property type="entry name" value="Abhydrolase_6"/>
    <property type="match status" value="1"/>
</dbReference>